<dbReference type="Gene3D" id="3.30.530.20">
    <property type="match status" value="1"/>
</dbReference>
<dbReference type="InterPro" id="IPR023393">
    <property type="entry name" value="START-like_dom_sf"/>
</dbReference>
<dbReference type="Proteomes" id="UP000189705">
    <property type="component" value="Unplaced"/>
</dbReference>
<gene>
    <name evidence="14" type="primary">PCTP</name>
</gene>
<dbReference type="FunFam" id="3.30.530.20:FF:000017">
    <property type="entry name" value="Phosphatidylcholine transfer protein, putative"/>
    <property type="match status" value="1"/>
</dbReference>
<dbReference type="AlphaFoldDB" id="A0A1U7RGW6"/>
<evidence type="ECO:0000256" key="10">
    <source>
        <dbReference type="ARBA" id="ARBA00077188"/>
    </source>
</evidence>
<reference evidence="14" key="1">
    <citation type="submission" date="2025-08" db="UniProtKB">
        <authorList>
            <consortium name="RefSeq"/>
        </authorList>
    </citation>
    <scope>IDENTIFICATION</scope>
</reference>
<evidence type="ECO:0000256" key="7">
    <source>
        <dbReference type="ARBA" id="ARBA00023121"/>
    </source>
</evidence>
<dbReference type="GO" id="GO:0008525">
    <property type="term" value="F:phosphatidylcholine transporter activity"/>
    <property type="evidence" value="ECO:0007669"/>
    <property type="project" value="TreeGrafter"/>
</dbReference>
<dbReference type="PANTHER" id="PTHR19308">
    <property type="entry name" value="PHOSPHATIDYLCHOLINE TRANSFER PROTEIN"/>
    <property type="match status" value="1"/>
</dbReference>
<dbReference type="Pfam" id="PF01852">
    <property type="entry name" value="START"/>
    <property type="match status" value="1"/>
</dbReference>
<keyword evidence="2" id="KW-0813">Transport</keyword>
<evidence type="ECO:0000256" key="4">
    <source>
        <dbReference type="ARBA" id="ARBA00022553"/>
    </source>
</evidence>
<dbReference type="CTD" id="58488"/>
<accession>A0A1U7RGW6</accession>
<keyword evidence="13" id="KW-1185">Reference proteome</keyword>
<keyword evidence="5" id="KW-0007">Acetylation</keyword>
<evidence type="ECO:0000256" key="6">
    <source>
        <dbReference type="ARBA" id="ARBA00023055"/>
    </source>
</evidence>
<dbReference type="GO" id="GO:0005829">
    <property type="term" value="C:cytosol"/>
    <property type="evidence" value="ECO:0007669"/>
    <property type="project" value="UniProtKB-ARBA"/>
</dbReference>
<name>A0A1U7RGW6_ALLSI</name>
<evidence type="ECO:0000256" key="9">
    <source>
        <dbReference type="ARBA" id="ARBA00069061"/>
    </source>
</evidence>
<dbReference type="GeneID" id="102378202"/>
<sequence length="128" mass="15121">MDLDYRKQWDQYVKELYEKTYDDGKKVIYWEVKYPFPLSNRDYVYVRERREMDVSGRKVWIVLAKSVCVPQCPEKPGIIRVKSYEQTLVIESDGESGSKEWSTCFLERYAEGLPCLSQGNISFYFGTA</sequence>
<evidence type="ECO:0000313" key="14">
    <source>
        <dbReference type="RefSeq" id="XP_006019842.1"/>
    </source>
</evidence>
<keyword evidence="7" id="KW-0446">Lipid-binding</keyword>
<proteinExistence type="predicted"/>
<evidence type="ECO:0000256" key="8">
    <source>
        <dbReference type="ARBA" id="ARBA00063535"/>
    </source>
</evidence>
<dbReference type="InterPro" id="IPR051213">
    <property type="entry name" value="START_lipid_transfer"/>
</dbReference>
<dbReference type="PROSITE" id="PS50848">
    <property type="entry name" value="START"/>
    <property type="match status" value="1"/>
</dbReference>
<keyword evidence="6" id="KW-0445">Lipid transport</keyword>
<dbReference type="GO" id="GO:0031210">
    <property type="term" value="F:phosphatidylcholine binding"/>
    <property type="evidence" value="ECO:0007669"/>
    <property type="project" value="TreeGrafter"/>
</dbReference>
<evidence type="ECO:0000256" key="5">
    <source>
        <dbReference type="ARBA" id="ARBA00022990"/>
    </source>
</evidence>
<evidence type="ECO:0000259" key="12">
    <source>
        <dbReference type="PROSITE" id="PS50848"/>
    </source>
</evidence>
<evidence type="ECO:0000256" key="3">
    <source>
        <dbReference type="ARBA" id="ARBA00022490"/>
    </source>
</evidence>
<evidence type="ECO:0000313" key="13">
    <source>
        <dbReference type="Proteomes" id="UP000189705"/>
    </source>
</evidence>
<evidence type="ECO:0000256" key="1">
    <source>
        <dbReference type="ARBA" id="ARBA00004496"/>
    </source>
</evidence>
<feature type="domain" description="START" evidence="12">
    <location>
        <begin position="1"/>
        <end position="99"/>
    </location>
</feature>
<organism evidence="13 14">
    <name type="scientific">Alligator sinensis</name>
    <name type="common">Chinese alligator</name>
    <dbReference type="NCBI Taxonomy" id="38654"/>
    <lineage>
        <taxon>Eukaryota</taxon>
        <taxon>Metazoa</taxon>
        <taxon>Chordata</taxon>
        <taxon>Craniata</taxon>
        <taxon>Vertebrata</taxon>
        <taxon>Euteleostomi</taxon>
        <taxon>Archelosauria</taxon>
        <taxon>Archosauria</taxon>
        <taxon>Crocodylia</taxon>
        <taxon>Alligatoridae</taxon>
        <taxon>Alligatorinae</taxon>
        <taxon>Alligator</taxon>
    </lineage>
</organism>
<dbReference type="PANTHER" id="PTHR19308:SF39">
    <property type="entry name" value="PHOSPHATIDYLCHOLINE TRANSFER PROTEIN"/>
    <property type="match status" value="1"/>
</dbReference>
<evidence type="ECO:0000256" key="11">
    <source>
        <dbReference type="ARBA" id="ARBA00079049"/>
    </source>
</evidence>
<dbReference type="RefSeq" id="XP_006019842.1">
    <property type="nucleotide sequence ID" value="XM_006019780.3"/>
</dbReference>
<protein>
    <recommendedName>
        <fullName evidence="9">Phosphatidylcholine transfer protein</fullName>
    </recommendedName>
    <alternativeName>
        <fullName evidence="11">START domain-containing protein 2</fullName>
    </alternativeName>
    <alternativeName>
        <fullName evidence="10">StAR-related lipid transfer protein 2</fullName>
    </alternativeName>
</protein>
<dbReference type="SUPFAM" id="SSF55961">
    <property type="entry name" value="Bet v1-like"/>
    <property type="match status" value="1"/>
</dbReference>
<keyword evidence="4" id="KW-0597">Phosphoprotein</keyword>
<dbReference type="InterPro" id="IPR002913">
    <property type="entry name" value="START_lipid-bd_dom"/>
</dbReference>
<evidence type="ECO:0000256" key="2">
    <source>
        <dbReference type="ARBA" id="ARBA00022448"/>
    </source>
</evidence>
<keyword evidence="3" id="KW-0963">Cytoplasm</keyword>
<comment type="subcellular location">
    <subcellularLocation>
        <location evidence="1">Cytoplasm</location>
    </subcellularLocation>
</comment>
<comment type="subunit">
    <text evidence="8">Interacts with ACOT13/THEM2.</text>
</comment>